<feature type="domain" description="N-acetyltransferase" evidence="1">
    <location>
        <begin position="105"/>
        <end position="241"/>
    </location>
</feature>
<dbReference type="Gene3D" id="3.40.630.30">
    <property type="match status" value="2"/>
</dbReference>
<evidence type="ECO:0000313" key="2">
    <source>
        <dbReference type="EMBL" id="CAB3379168.1"/>
    </source>
</evidence>
<evidence type="ECO:0000313" key="3">
    <source>
        <dbReference type="Proteomes" id="UP000494165"/>
    </source>
</evidence>
<dbReference type="Pfam" id="PF08445">
    <property type="entry name" value="FR47"/>
    <property type="match status" value="1"/>
</dbReference>
<dbReference type="InterPro" id="IPR053225">
    <property type="entry name" value="Acyl-CoA_N-acyltransferase"/>
</dbReference>
<name>A0A8S1DA05_9INSE</name>
<dbReference type="InterPro" id="IPR016181">
    <property type="entry name" value="Acyl_CoA_acyltransferase"/>
</dbReference>
<dbReference type="EMBL" id="CADEPI010000180">
    <property type="protein sequence ID" value="CAB3379168.1"/>
    <property type="molecule type" value="Genomic_DNA"/>
</dbReference>
<sequence>MYFSLTLEDLFHLVKKDGDKMYGVMYAPLDKTAALRALVLQTKLIYWERVIHIACLLDRHLPILTEVLKANGFKCTGDYHIPCMLLYMPILKAVECPLPRVPDKVRVGSVDLSHFQTVFDYWSMRDDLEFKPIVKKMITENPSVGIFVTKGDGCSEELASMVLQAEYGAVGLLQTLPSFERRGYASVALAHQTRNLAHAGVTPYAAVLLQNEASIRLFRLAGYEELGVSTWVVFKKLYSDD</sequence>
<dbReference type="PROSITE" id="PS51186">
    <property type="entry name" value="GNAT"/>
    <property type="match status" value="1"/>
</dbReference>
<protein>
    <recommendedName>
        <fullName evidence="1">N-acetyltransferase domain-containing protein</fullName>
    </recommendedName>
</protein>
<dbReference type="PANTHER" id="PTHR20958">
    <property type="entry name" value="GLYCINE N-ACYLTRANSFERASE-LIKE PROTEIN"/>
    <property type="match status" value="1"/>
</dbReference>
<dbReference type="AlphaFoldDB" id="A0A8S1DA05"/>
<dbReference type="GO" id="GO:0016747">
    <property type="term" value="F:acyltransferase activity, transferring groups other than amino-acyl groups"/>
    <property type="evidence" value="ECO:0007669"/>
    <property type="project" value="InterPro"/>
</dbReference>
<organism evidence="2 3">
    <name type="scientific">Cloeon dipterum</name>
    <dbReference type="NCBI Taxonomy" id="197152"/>
    <lineage>
        <taxon>Eukaryota</taxon>
        <taxon>Metazoa</taxon>
        <taxon>Ecdysozoa</taxon>
        <taxon>Arthropoda</taxon>
        <taxon>Hexapoda</taxon>
        <taxon>Insecta</taxon>
        <taxon>Pterygota</taxon>
        <taxon>Palaeoptera</taxon>
        <taxon>Ephemeroptera</taxon>
        <taxon>Pisciforma</taxon>
        <taxon>Baetidae</taxon>
        <taxon>Cloeon</taxon>
    </lineage>
</organism>
<dbReference type="PANTHER" id="PTHR20958:SF6">
    <property type="entry name" value="GLYCINE N-ACYLTRANSFERASE-LIKE PROTEIN"/>
    <property type="match status" value="1"/>
</dbReference>
<dbReference type="InterPro" id="IPR013653">
    <property type="entry name" value="GCN5-like_dom"/>
</dbReference>
<dbReference type="InterPro" id="IPR000182">
    <property type="entry name" value="GNAT_dom"/>
</dbReference>
<gene>
    <name evidence="2" type="ORF">CLODIP_2_CD05448</name>
</gene>
<dbReference type="OrthoDB" id="61870at2759"/>
<dbReference type="Proteomes" id="UP000494165">
    <property type="component" value="Unassembled WGS sequence"/>
</dbReference>
<accession>A0A8S1DA05</accession>
<dbReference type="SUPFAM" id="SSF55729">
    <property type="entry name" value="Acyl-CoA N-acyltransferases (Nat)"/>
    <property type="match status" value="1"/>
</dbReference>
<comment type="caution">
    <text evidence="2">The sequence shown here is derived from an EMBL/GenBank/DDBJ whole genome shotgun (WGS) entry which is preliminary data.</text>
</comment>
<proteinExistence type="predicted"/>
<evidence type="ECO:0000259" key="1">
    <source>
        <dbReference type="PROSITE" id="PS51186"/>
    </source>
</evidence>
<reference evidence="2 3" key="1">
    <citation type="submission" date="2020-04" db="EMBL/GenBank/DDBJ databases">
        <authorList>
            <person name="Alioto T."/>
            <person name="Alioto T."/>
            <person name="Gomez Garrido J."/>
        </authorList>
    </citation>
    <scope>NUCLEOTIDE SEQUENCE [LARGE SCALE GENOMIC DNA]</scope>
</reference>
<keyword evidence="3" id="KW-1185">Reference proteome</keyword>